<reference evidence="2" key="1">
    <citation type="submission" date="2023-03" db="EMBL/GenBank/DDBJ databases">
        <title>Massive genome expansion in bonnet fungi (Mycena s.s.) driven by repeated elements and novel gene families across ecological guilds.</title>
        <authorList>
            <consortium name="Lawrence Berkeley National Laboratory"/>
            <person name="Harder C.B."/>
            <person name="Miyauchi S."/>
            <person name="Viragh M."/>
            <person name="Kuo A."/>
            <person name="Thoen E."/>
            <person name="Andreopoulos B."/>
            <person name="Lu D."/>
            <person name="Skrede I."/>
            <person name="Drula E."/>
            <person name="Henrissat B."/>
            <person name="Morin E."/>
            <person name="Kohler A."/>
            <person name="Barry K."/>
            <person name="LaButti K."/>
            <person name="Morin E."/>
            <person name="Salamov A."/>
            <person name="Lipzen A."/>
            <person name="Mereny Z."/>
            <person name="Hegedus B."/>
            <person name="Baldrian P."/>
            <person name="Stursova M."/>
            <person name="Weitz H."/>
            <person name="Taylor A."/>
            <person name="Grigoriev I.V."/>
            <person name="Nagy L.G."/>
            <person name="Martin F."/>
            <person name="Kauserud H."/>
        </authorList>
    </citation>
    <scope>NUCLEOTIDE SEQUENCE</scope>
    <source>
        <strain evidence="2">CBHHK182m</strain>
    </source>
</reference>
<feature type="region of interest" description="Disordered" evidence="1">
    <location>
        <begin position="117"/>
        <end position="141"/>
    </location>
</feature>
<gene>
    <name evidence="2" type="ORF">B0H16DRAFT_715103</name>
</gene>
<evidence type="ECO:0000313" key="2">
    <source>
        <dbReference type="EMBL" id="KAJ7755429.1"/>
    </source>
</evidence>
<keyword evidence="3" id="KW-1185">Reference proteome</keyword>
<dbReference type="Proteomes" id="UP001215598">
    <property type="component" value="Unassembled WGS sequence"/>
</dbReference>
<evidence type="ECO:0000313" key="3">
    <source>
        <dbReference type="Proteomes" id="UP001215598"/>
    </source>
</evidence>
<organism evidence="2 3">
    <name type="scientific">Mycena metata</name>
    <dbReference type="NCBI Taxonomy" id="1033252"/>
    <lineage>
        <taxon>Eukaryota</taxon>
        <taxon>Fungi</taxon>
        <taxon>Dikarya</taxon>
        <taxon>Basidiomycota</taxon>
        <taxon>Agaricomycotina</taxon>
        <taxon>Agaricomycetes</taxon>
        <taxon>Agaricomycetidae</taxon>
        <taxon>Agaricales</taxon>
        <taxon>Marasmiineae</taxon>
        <taxon>Mycenaceae</taxon>
        <taxon>Mycena</taxon>
    </lineage>
</organism>
<accession>A0AAD7J6A1</accession>
<dbReference type="EMBL" id="JARKIB010000049">
    <property type="protein sequence ID" value="KAJ7755429.1"/>
    <property type="molecule type" value="Genomic_DNA"/>
</dbReference>
<sequence length="155" mass="17906">MTPNTSPPVLALMWTWIIVNPILQRFKHIQTRIMKVLAGNPLTIDTRTTLHFCKMHRRSEEAKPGPRIATWRPATTTYIKDLLGFSFEMPCAGTIGWVSRWGRGAGPPHTISTRYRSFQHPKRSEATTTHTKPDKYMRDTRNSNDVRYLSGRVVW</sequence>
<feature type="compositionally biased region" description="Basic and acidic residues" evidence="1">
    <location>
        <begin position="131"/>
        <end position="141"/>
    </location>
</feature>
<name>A0AAD7J6A1_9AGAR</name>
<protein>
    <submittedName>
        <fullName evidence="2">Uncharacterized protein</fullName>
    </submittedName>
</protein>
<dbReference type="AlphaFoldDB" id="A0AAD7J6A1"/>
<proteinExistence type="predicted"/>
<evidence type="ECO:0000256" key="1">
    <source>
        <dbReference type="SAM" id="MobiDB-lite"/>
    </source>
</evidence>
<comment type="caution">
    <text evidence="2">The sequence shown here is derived from an EMBL/GenBank/DDBJ whole genome shotgun (WGS) entry which is preliminary data.</text>
</comment>